<evidence type="ECO:0000313" key="2">
    <source>
        <dbReference type="EMBL" id="OEJ74311.1"/>
    </source>
</evidence>
<evidence type="ECO:0008006" key="3">
    <source>
        <dbReference type="Google" id="ProtNLM"/>
    </source>
</evidence>
<accession>A0A1E5QI67</accession>
<feature type="transmembrane region" description="Helical" evidence="1">
    <location>
        <begin position="108"/>
        <end position="128"/>
    </location>
</feature>
<proteinExistence type="predicted"/>
<dbReference type="EMBL" id="MJGC01000067">
    <property type="protein sequence ID" value="OEJ74311.1"/>
    <property type="molecule type" value="Genomic_DNA"/>
</dbReference>
<feature type="transmembrane region" description="Helical" evidence="1">
    <location>
        <begin position="77"/>
        <end position="96"/>
    </location>
</feature>
<name>A0A1E5QI67_9CYAN</name>
<dbReference type="RefSeq" id="WP_069968058.1">
    <property type="nucleotide sequence ID" value="NZ_CM124774.1"/>
</dbReference>
<sequence length="219" mass="22398">MDYTNRPEGRLADRTVATVSNTGEYRDLVRWGPIIAGLLVAITSQMILSALGAAIGLSTIAGSDAPRTNAGDVGTAVGTWSIISLFISLFIGGWITTRTCGPMNRNTALLNGAILWATTLAVSAFLLASGVTGAFGVIGANAGEIINQAQQGGATIPGTTPGTQPNVTAQDTRVYAERAATVGWSFVIGSLLGLAASLIGASVGARRPHAYVHSSDRVA</sequence>
<protein>
    <recommendedName>
        <fullName evidence="3">PhnA-like protein</fullName>
    </recommendedName>
</protein>
<dbReference type="OrthoDB" id="508787at2"/>
<organism evidence="2">
    <name type="scientific">Desertifilum tharense IPPAS B-1220</name>
    <dbReference type="NCBI Taxonomy" id="1781255"/>
    <lineage>
        <taxon>Bacteria</taxon>
        <taxon>Bacillati</taxon>
        <taxon>Cyanobacteriota</taxon>
        <taxon>Cyanophyceae</taxon>
        <taxon>Desertifilales</taxon>
        <taxon>Desertifilaceae</taxon>
        <taxon>Desertifilum</taxon>
    </lineage>
</organism>
<keyword evidence="1" id="KW-1133">Transmembrane helix</keyword>
<feature type="transmembrane region" description="Helical" evidence="1">
    <location>
        <begin position="34"/>
        <end position="57"/>
    </location>
</feature>
<dbReference type="STRING" id="1781255.BH720_15140"/>
<evidence type="ECO:0000256" key="1">
    <source>
        <dbReference type="SAM" id="Phobius"/>
    </source>
</evidence>
<keyword evidence="1" id="KW-0472">Membrane</keyword>
<feature type="transmembrane region" description="Helical" evidence="1">
    <location>
        <begin position="182"/>
        <end position="205"/>
    </location>
</feature>
<comment type="caution">
    <text evidence="2">The sequence shown here is derived from an EMBL/GenBank/DDBJ whole genome shotgun (WGS) entry which is preliminary data.</text>
</comment>
<keyword evidence="1" id="KW-0812">Transmembrane</keyword>
<gene>
    <name evidence="2" type="ORF">BH720_15140</name>
</gene>
<reference evidence="2" key="1">
    <citation type="submission" date="2016-09" db="EMBL/GenBank/DDBJ databases">
        <title>Draft genome of thermotolerant cyanobacterium Desertifilum sp. strain IPPAS B-1220.</title>
        <authorList>
            <person name="Sinetova M.A."/>
            <person name="Bolakhan K."/>
            <person name="Zayadan B.K."/>
            <person name="Mironov K.S."/>
            <person name="Ustinova V."/>
            <person name="Kupriyanova E.V."/>
            <person name="Sidorov R.A."/>
            <person name="Skrypnik A.N."/>
            <person name="Gogoleva N.E."/>
            <person name="Gogolev Y.V."/>
            <person name="Los D.A."/>
        </authorList>
    </citation>
    <scope>NUCLEOTIDE SEQUENCE [LARGE SCALE GENOMIC DNA]</scope>
    <source>
        <strain evidence="2">IPPAS B-1220</strain>
    </source>
</reference>
<dbReference type="AlphaFoldDB" id="A0A1E5QI67"/>